<dbReference type="InterPro" id="IPR044053">
    <property type="entry name" value="AsaB-like"/>
</dbReference>
<dbReference type="PANTHER" id="PTHR34598:SF3">
    <property type="entry name" value="OXIDOREDUCTASE AN1597"/>
    <property type="match status" value="1"/>
</dbReference>
<dbReference type="AlphaFoldDB" id="A0A165LVS4"/>
<dbReference type="Proteomes" id="UP000076727">
    <property type="component" value="Unassembled WGS sequence"/>
</dbReference>
<dbReference type="GO" id="GO:0016491">
    <property type="term" value="F:oxidoreductase activity"/>
    <property type="evidence" value="ECO:0007669"/>
    <property type="project" value="InterPro"/>
</dbReference>
<organism evidence="2 3">
    <name type="scientific">Daedalea quercina L-15889</name>
    <dbReference type="NCBI Taxonomy" id="1314783"/>
    <lineage>
        <taxon>Eukaryota</taxon>
        <taxon>Fungi</taxon>
        <taxon>Dikarya</taxon>
        <taxon>Basidiomycota</taxon>
        <taxon>Agaricomycotina</taxon>
        <taxon>Agaricomycetes</taxon>
        <taxon>Polyporales</taxon>
        <taxon>Fomitopsis</taxon>
    </lineage>
</organism>
<evidence type="ECO:0000313" key="2">
    <source>
        <dbReference type="EMBL" id="KZT64908.1"/>
    </source>
</evidence>
<accession>A0A165LVS4</accession>
<sequence length="287" mass="33479">MAAVATLSFREVPTTLNYYAPLDNDPEPPYAYVADPPAGKPKTNVGSDPHPAVVYDARGHESEFNIDKTGFQWVKHPSVEKEFDDEERIKDVYYKEVEELLRKEVGAKRVFIFDHTIRRRPNEDRLNENLLNKDPDFRGPVERVHIDQTFKASVARVHYHLQEDAERLLQGRVRIINVWRPIHHPAAHKPLAVSDWRYLDTEHDLIPSRLIYPHREGSTFSVKYNPNHKWYYLSNQTPEEVTLIKCFDSEVDRARLTPHSAFLDTTSPPEAPMRESIEVRCLVFDRE</sequence>
<protein>
    <recommendedName>
        <fullName evidence="4">Methyltransferase</fullName>
    </recommendedName>
</protein>
<dbReference type="STRING" id="1314783.A0A165LVS4"/>
<evidence type="ECO:0000313" key="3">
    <source>
        <dbReference type="Proteomes" id="UP000076727"/>
    </source>
</evidence>
<reference evidence="2 3" key="1">
    <citation type="journal article" date="2016" name="Mol. Biol. Evol.">
        <title>Comparative Genomics of Early-Diverging Mushroom-Forming Fungi Provides Insights into the Origins of Lignocellulose Decay Capabilities.</title>
        <authorList>
            <person name="Nagy L.G."/>
            <person name="Riley R."/>
            <person name="Tritt A."/>
            <person name="Adam C."/>
            <person name="Daum C."/>
            <person name="Floudas D."/>
            <person name="Sun H."/>
            <person name="Yadav J.S."/>
            <person name="Pangilinan J."/>
            <person name="Larsson K.H."/>
            <person name="Matsuura K."/>
            <person name="Barry K."/>
            <person name="Labutti K."/>
            <person name="Kuo R."/>
            <person name="Ohm R.A."/>
            <person name="Bhattacharya S.S."/>
            <person name="Shirouzu T."/>
            <person name="Yoshinaga Y."/>
            <person name="Martin F.M."/>
            <person name="Grigoriev I.V."/>
            <person name="Hibbett D.S."/>
        </authorList>
    </citation>
    <scope>NUCLEOTIDE SEQUENCE [LARGE SCALE GENOMIC DNA]</scope>
    <source>
        <strain evidence="2 3">L-15889</strain>
    </source>
</reference>
<evidence type="ECO:0000256" key="1">
    <source>
        <dbReference type="ARBA" id="ARBA00023604"/>
    </source>
</evidence>
<dbReference type="NCBIfam" id="NF041278">
    <property type="entry name" value="CmcJ_NvfI_EfuI"/>
    <property type="match status" value="1"/>
</dbReference>
<gene>
    <name evidence="2" type="ORF">DAEQUDRAFT_732002</name>
</gene>
<comment type="similarity">
    <text evidence="1">Belongs to the asaB hydroxylase/desaturase family.</text>
</comment>
<dbReference type="PANTHER" id="PTHR34598">
    <property type="entry name" value="BLL6449 PROTEIN"/>
    <property type="match status" value="1"/>
</dbReference>
<proteinExistence type="inferred from homology"/>
<evidence type="ECO:0008006" key="4">
    <source>
        <dbReference type="Google" id="ProtNLM"/>
    </source>
</evidence>
<dbReference type="OrthoDB" id="412788at2759"/>
<dbReference type="EMBL" id="KV429115">
    <property type="protein sequence ID" value="KZT64908.1"/>
    <property type="molecule type" value="Genomic_DNA"/>
</dbReference>
<name>A0A165LVS4_9APHY</name>
<keyword evidence="3" id="KW-1185">Reference proteome</keyword>